<dbReference type="Proteomes" id="UP001550535">
    <property type="component" value="Unassembled WGS sequence"/>
</dbReference>
<keyword evidence="2" id="KW-0732">Signal</keyword>
<evidence type="ECO:0000256" key="1">
    <source>
        <dbReference type="SAM" id="MobiDB-lite"/>
    </source>
</evidence>
<reference evidence="4 5" key="1">
    <citation type="submission" date="2024-06" db="EMBL/GenBank/DDBJ databases">
        <title>The Natural Products Discovery Center: Release of the First 8490 Sequenced Strains for Exploring Actinobacteria Biosynthetic Diversity.</title>
        <authorList>
            <person name="Kalkreuter E."/>
            <person name="Kautsar S.A."/>
            <person name="Yang D."/>
            <person name="Bader C.D."/>
            <person name="Teijaro C.N."/>
            <person name="Fluegel L."/>
            <person name="Davis C.M."/>
            <person name="Simpson J.R."/>
            <person name="Lauterbach L."/>
            <person name="Steele A.D."/>
            <person name="Gui C."/>
            <person name="Meng S."/>
            <person name="Li G."/>
            <person name="Viehrig K."/>
            <person name="Ye F."/>
            <person name="Su P."/>
            <person name="Kiefer A.F."/>
            <person name="Nichols A."/>
            <person name="Cepeda A.J."/>
            <person name="Yan W."/>
            <person name="Fan B."/>
            <person name="Jiang Y."/>
            <person name="Adhikari A."/>
            <person name="Zheng C.-J."/>
            <person name="Schuster L."/>
            <person name="Cowan T.M."/>
            <person name="Smanski M.J."/>
            <person name="Chevrette M.G."/>
            <person name="De Carvalho L.P.S."/>
            <person name="Shen B."/>
        </authorList>
    </citation>
    <scope>NUCLEOTIDE SEQUENCE [LARGE SCALE GENOMIC DNA]</scope>
    <source>
        <strain evidence="4 5">NPDC019434</strain>
    </source>
</reference>
<organism evidence="4 5">
    <name type="scientific">Nocardia niwae</name>
    <dbReference type="NCBI Taxonomy" id="626084"/>
    <lineage>
        <taxon>Bacteria</taxon>
        <taxon>Bacillati</taxon>
        <taxon>Actinomycetota</taxon>
        <taxon>Actinomycetes</taxon>
        <taxon>Mycobacteriales</taxon>
        <taxon>Nocardiaceae</taxon>
        <taxon>Nocardia</taxon>
    </lineage>
</organism>
<comment type="caution">
    <text evidence="4">The sequence shown here is derived from an EMBL/GenBank/DDBJ whole genome shotgun (WGS) entry which is preliminary data.</text>
</comment>
<protein>
    <submittedName>
        <fullName evidence="4">SpoIID/LytB domain-containing protein</fullName>
    </submittedName>
</protein>
<feature type="chain" id="PRO_5047537120" evidence="2">
    <location>
        <begin position="17"/>
        <end position="551"/>
    </location>
</feature>
<keyword evidence="5" id="KW-1185">Reference proteome</keyword>
<dbReference type="Pfam" id="PF08486">
    <property type="entry name" value="SpoIID"/>
    <property type="match status" value="1"/>
</dbReference>
<feature type="signal peptide" evidence="2">
    <location>
        <begin position="1"/>
        <end position="16"/>
    </location>
</feature>
<feature type="domain" description="Sporulation stage II protein D amidase enhancer LytB N-terminal" evidence="3">
    <location>
        <begin position="171"/>
        <end position="260"/>
    </location>
</feature>
<dbReference type="InterPro" id="IPR013693">
    <property type="entry name" value="SpoIID/LytB_N"/>
</dbReference>
<dbReference type="EMBL" id="JBEYBR010000010">
    <property type="protein sequence ID" value="MEU2121398.1"/>
    <property type="molecule type" value="Genomic_DNA"/>
</dbReference>
<accession>A0ABV2X669</accession>
<evidence type="ECO:0000313" key="5">
    <source>
        <dbReference type="Proteomes" id="UP001550535"/>
    </source>
</evidence>
<dbReference type="InterPro" id="IPR013486">
    <property type="entry name" value="SpoIID/LytB"/>
</dbReference>
<dbReference type="NCBIfam" id="TIGR02669">
    <property type="entry name" value="SpoIID_LytB"/>
    <property type="match status" value="1"/>
</dbReference>
<feature type="region of interest" description="Disordered" evidence="1">
    <location>
        <begin position="501"/>
        <end position="551"/>
    </location>
</feature>
<evidence type="ECO:0000256" key="2">
    <source>
        <dbReference type="SAM" id="SignalP"/>
    </source>
</evidence>
<feature type="compositionally biased region" description="Low complexity" evidence="1">
    <location>
        <begin position="446"/>
        <end position="455"/>
    </location>
</feature>
<evidence type="ECO:0000313" key="4">
    <source>
        <dbReference type="EMBL" id="MEU2121398.1"/>
    </source>
</evidence>
<feature type="region of interest" description="Disordered" evidence="1">
    <location>
        <begin position="432"/>
        <end position="455"/>
    </location>
</feature>
<name>A0ABV2X669_9NOCA</name>
<evidence type="ECO:0000259" key="3">
    <source>
        <dbReference type="Pfam" id="PF08486"/>
    </source>
</evidence>
<feature type="compositionally biased region" description="Low complexity" evidence="1">
    <location>
        <begin position="542"/>
        <end position="551"/>
    </location>
</feature>
<feature type="compositionally biased region" description="Low complexity" evidence="1">
    <location>
        <begin position="521"/>
        <end position="534"/>
    </location>
</feature>
<dbReference type="RefSeq" id="WP_357990373.1">
    <property type="nucleotide sequence ID" value="NZ_JBEYBR010000010.1"/>
</dbReference>
<proteinExistence type="predicted"/>
<gene>
    <name evidence="4" type="ORF">ABZ507_06130</name>
</gene>
<sequence>MLIGVGLIASAFFAVASRPVDAPYHPLAGPGHGRGMSQLGAFDNARAGWGAEHILAHYYPGATLATVGPTAVRVRLQARDDSPLDVFAVAGARVAGREVAPGQAAHLTALPGGGANVVVTVGCDGAVLWQELTDDPWIHPVDPRPNRPAAEHLTLCGGPAYRGALGLALEEGAARTVNQVDVEDYLLGVVPAEVQPNWADKGAAEALRAQAIAARSYALAEQRYPYAQTCDTTACQRYSGTTQEDPRTAAAVVATRGAVLLRDGRILRTEYSAAPGGGQPTDIHTLDVGPAPEELVTTAPVEDPRAQAAVTPGTPVDPRAQVVVVPGAAVDPRGQAAVTPGTPVDPRAQAVVVPGSPVDPRAQAVVTESAVDAEYRRIGGAASSIGTPLGPEMILPQRAGTYRMYTNGVIIVTPTLGAQVVDYSRMLQEVPEAAESQAVPPGAPPGGAALPSAAASGGIASPQVGVVRATDQAGALGGANSPGASAPAGVVAPGVAGPGGTAPPGVPVTDGVSASSGTNLPGAGAPAGVVAPGVAGPGGTPRPGAAATDGG</sequence>